<dbReference type="Pfam" id="PF00512">
    <property type="entry name" value="HisKA"/>
    <property type="match status" value="1"/>
</dbReference>
<feature type="transmembrane region" description="Helical" evidence="7">
    <location>
        <begin position="344"/>
        <end position="364"/>
    </location>
</feature>
<dbReference type="Pfam" id="PF05226">
    <property type="entry name" value="CHASE2"/>
    <property type="match status" value="1"/>
</dbReference>
<dbReference type="InterPro" id="IPR011006">
    <property type="entry name" value="CheY-like_superfamily"/>
</dbReference>
<evidence type="ECO:0000256" key="5">
    <source>
        <dbReference type="ARBA" id="ARBA00023012"/>
    </source>
</evidence>
<dbReference type="Gene3D" id="1.10.287.130">
    <property type="match status" value="1"/>
</dbReference>
<sequence>MQEITTKPSLLRRPSKGELLFLGLLVAFFGITGGLSGHNLLFAPFDWFHQSVSAQFTEKPYDGDGVVITINDETFATLGRNSWTKADLAKVITAAARSKPRTIVIARQYFGNDSEKDAAQLRQALIETSLPVYWEVPLNEAEMIDLTFSDPNRVAGDYTERSDQLDQGVRGLVKPVAMVLIPTPMGAPLESWYSVPVDGDLLPSAAQVLSKGAAPLSNRFNVDLGYDPASIPTLNAAQIVAGDFDAIDLKGKSVIISFMDNLARDTLATPGNPYTSRGVANLMAAQTLNRGPPVNIGWFPAFLVGLAGVFAWTFIRRPLGRWFAMGSFALLLVSTALLEPELIFQFTSQGVFLIVILAFGKVWMRGREIVKTYRSAAETKSRFLAQASHDLRQPIHAIGLLSERLSQTGLSADQSEIVSKITWSVDNASRMFRTLLDVAAIESGTLQKHIGPVSVNELLAEIDGQNGLVAEQTGVDLRLVPCDLVIKTDRALIGTMLQNLVSNAIKYSPGGKVVVGCRRQGARAALYVIDNGKGISRSDLKHVQTEFYRASNKSSLATDNKGLGLAIVNRLVRMLDLEFVLSSQEGKGTVTSIKGLRTVDTTRESSEEPKVRRLPLSGLRVVLADDDVETLKSTARLLEQWGCAVTSFGHFPTELPECDIFLSDFDFGNGDTLAGRHEELKRVKSSRKRLIIVSGHPSDVIRDSLPNIPDLVLSKPVRAAELRSAIMSLRVGER</sequence>
<feature type="domain" description="Response regulatory" evidence="9">
    <location>
        <begin position="620"/>
        <end position="730"/>
    </location>
</feature>
<feature type="transmembrane region" description="Helical" evidence="7">
    <location>
        <begin position="296"/>
        <end position="315"/>
    </location>
</feature>
<feature type="transmembrane region" description="Helical" evidence="7">
    <location>
        <begin position="322"/>
        <end position="338"/>
    </location>
</feature>
<dbReference type="Proteomes" id="UP000316343">
    <property type="component" value="Unassembled WGS sequence"/>
</dbReference>
<evidence type="ECO:0000313" key="11">
    <source>
        <dbReference type="Proteomes" id="UP000316343"/>
    </source>
</evidence>
<dbReference type="EMBL" id="VHJK01000001">
    <property type="protein sequence ID" value="TRD11280.1"/>
    <property type="molecule type" value="Genomic_DNA"/>
</dbReference>
<evidence type="ECO:0000256" key="4">
    <source>
        <dbReference type="ARBA" id="ARBA00022777"/>
    </source>
</evidence>
<evidence type="ECO:0000256" key="3">
    <source>
        <dbReference type="ARBA" id="ARBA00022679"/>
    </source>
</evidence>
<protein>
    <recommendedName>
        <fullName evidence="2">histidine kinase</fullName>
        <ecNumber evidence="2">2.7.13.3</ecNumber>
    </recommendedName>
</protein>
<dbReference type="SMART" id="SM00388">
    <property type="entry name" value="HisKA"/>
    <property type="match status" value="1"/>
</dbReference>
<dbReference type="Gene3D" id="3.30.565.10">
    <property type="entry name" value="Histidine kinase-like ATPase, C-terminal domain"/>
    <property type="match status" value="1"/>
</dbReference>
<evidence type="ECO:0000313" key="10">
    <source>
        <dbReference type="EMBL" id="TRD11280.1"/>
    </source>
</evidence>
<dbReference type="InterPro" id="IPR003594">
    <property type="entry name" value="HATPase_dom"/>
</dbReference>
<feature type="domain" description="Histidine kinase" evidence="8">
    <location>
        <begin position="386"/>
        <end position="593"/>
    </location>
</feature>
<dbReference type="PROSITE" id="PS50109">
    <property type="entry name" value="HIS_KIN"/>
    <property type="match status" value="1"/>
</dbReference>
<dbReference type="CDD" id="cd00082">
    <property type="entry name" value="HisKA"/>
    <property type="match status" value="1"/>
</dbReference>
<dbReference type="Pfam" id="PF02518">
    <property type="entry name" value="HATPase_c"/>
    <property type="match status" value="1"/>
</dbReference>
<name>A0A547PAX4_9SPHN</name>
<dbReference type="SMART" id="SM01080">
    <property type="entry name" value="CHASE2"/>
    <property type="match status" value="1"/>
</dbReference>
<dbReference type="SMART" id="SM00387">
    <property type="entry name" value="HATPase_c"/>
    <property type="match status" value="1"/>
</dbReference>
<dbReference type="InterPro" id="IPR036890">
    <property type="entry name" value="HATPase_C_sf"/>
</dbReference>
<dbReference type="CDD" id="cd00075">
    <property type="entry name" value="HATPase"/>
    <property type="match status" value="1"/>
</dbReference>
<dbReference type="SUPFAM" id="SSF52172">
    <property type="entry name" value="CheY-like"/>
    <property type="match status" value="1"/>
</dbReference>
<dbReference type="InterPro" id="IPR050736">
    <property type="entry name" value="Sensor_HK_Regulatory"/>
</dbReference>
<organism evidence="10 11">
    <name type="scientific">Erythrobacter insulae</name>
    <dbReference type="NCBI Taxonomy" id="2584124"/>
    <lineage>
        <taxon>Bacteria</taxon>
        <taxon>Pseudomonadati</taxon>
        <taxon>Pseudomonadota</taxon>
        <taxon>Alphaproteobacteria</taxon>
        <taxon>Sphingomonadales</taxon>
        <taxon>Erythrobacteraceae</taxon>
        <taxon>Erythrobacter/Porphyrobacter group</taxon>
        <taxon>Erythrobacter</taxon>
    </lineage>
</organism>
<dbReference type="PROSITE" id="PS50110">
    <property type="entry name" value="RESPONSE_REGULATORY"/>
    <property type="match status" value="1"/>
</dbReference>
<dbReference type="SUPFAM" id="SSF55874">
    <property type="entry name" value="ATPase domain of HSP90 chaperone/DNA topoisomerase II/histidine kinase"/>
    <property type="match status" value="1"/>
</dbReference>
<dbReference type="InterPro" id="IPR003661">
    <property type="entry name" value="HisK_dim/P_dom"/>
</dbReference>
<evidence type="ECO:0000259" key="9">
    <source>
        <dbReference type="PROSITE" id="PS50110"/>
    </source>
</evidence>
<dbReference type="Gene3D" id="3.40.50.2300">
    <property type="match status" value="1"/>
</dbReference>
<feature type="modified residue" description="4-aspartylphosphate" evidence="6">
    <location>
        <position position="664"/>
    </location>
</feature>
<dbReference type="PANTHER" id="PTHR43711">
    <property type="entry name" value="TWO-COMPONENT HISTIDINE KINASE"/>
    <property type="match status" value="1"/>
</dbReference>
<gene>
    <name evidence="10" type="ORF">FGU71_05075</name>
</gene>
<reference evidence="10 11" key="1">
    <citation type="submission" date="2019-06" db="EMBL/GenBank/DDBJ databases">
        <title>Erythrobacter insulae sp. nov., isolated from a tidal flat.</title>
        <authorList>
            <person name="Yoon J.-H."/>
        </authorList>
    </citation>
    <scope>NUCLEOTIDE SEQUENCE [LARGE SCALE GENOMIC DNA]</scope>
    <source>
        <strain evidence="10 11">JBTF-M21</strain>
    </source>
</reference>
<dbReference type="OrthoDB" id="9764438at2"/>
<dbReference type="GO" id="GO:0000155">
    <property type="term" value="F:phosphorelay sensor kinase activity"/>
    <property type="evidence" value="ECO:0007669"/>
    <property type="project" value="InterPro"/>
</dbReference>
<keyword evidence="7" id="KW-1133">Transmembrane helix</keyword>
<feature type="transmembrane region" description="Helical" evidence="7">
    <location>
        <begin position="20"/>
        <end position="42"/>
    </location>
</feature>
<evidence type="ECO:0000259" key="8">
    <source>
        <dbReference type="PROSITE" id="PS50109"/>
    </source>
</evidence>
<dbReference type="AlphaFoldDB" id="A0A547PAX4"/>
<comment type="caution">
    <text evidence="10">The sequence shown here is derived from an EMBL/GenBank/DDBJ whole genome shotgun (WGS) entry which is preliminary data.</text>
</comment>
<keyword evidence="3" id="KW-0808">Transferase</keyword>
<keyword evidence="7" id="KW-0472">Membrane</keyword>
<comment type="catalytic activity">
    <reaction evidence="1">
        <text>ATP + protein L-histidine = ADP + protein N-phospho-L-histidine.</text>
        <dbReference type="EC" id="2.7.13.3"/>
    </reaction>
</comment>
<accession>A0A547PAX4</accession>
<keyword evidence="11" id="KW-1185">Reference proteome</keyword>
<keyword evidence="6" id="KW-0597">Phosphoprotein</keyword>
<evidence type="ECO:0000256" key="7">
    <source>
        <dbReference type="SAM" id="Phobius"/>
    </source>
</evidence>
<dbReference type="RefSeq" id="WP_142787546.1">
    <property type="nucleotide sequence ID" value="NZ_VHJK01000001.1"/>
</dbReference>
<evidence type="ECO:0000256" key="2">
    <source>
        <dbReference type="ARBA" id="ARBA00012438"/>
    </source>
</evidence>
<dbReference type="InterPro" id="IPR036097">
    <property type="entry name" value="HisK_dim/P_sf"/>
</dbReference>
<evidence type="ECO:0000256" key="6">
    <source>
        <dbReference type="PROSITE-ProRule" id="PRU00169"/>
    </source>
</evidence>
<keyword evidence="5" id="KW-0902">Two-component regulatory system</keyword>
<evidence type="ECO:0000256" key="1">
    <source>
        <dbReference type="ARBA" id="ARBA00000085"/>
    </source>
</evidence>
<proteinExistence type="predicted"/>
<dbReference type="InterPro" id="IPR007890">
    <property type="entry name" value="CHASE2"/>
</dbReference>
<dbReference type="EC" id="2.7.13.3" evidence="2"/>
<dbReference type="InterPro" id="IPR001789">
    <property type="entry name" value="Sig_transdc_resp-reg_receiver"/>
</dbReference>
<keyword evidence="7" id="KW-0812">Transmembrane</keyword>
<dbReference type="PANTHER" id="PTHR43711:SF1">
    <property type="entry name" value="HISTIDINE KINASE 1"/>
    <property type="match status" value="1"/>
</dbReference>
<dbReference type="SUPFAM" id="SSF47384">
    <property type="entry name" value="Homodimeric domain of signal transducing histidine kinase"/>
    <property type="match status" value="1"/>
</dbReference>
<dbReference type="InterPro" id="IPR005467">
    <property type="entry name" value="His_kinase_dom"/>
</dbReference>
<keyword evidence="4" id="KW-0418">Kinase</keyword>